<keyword evidence="3 6" id="KW-0713">Self-incompatibility</keyword>
<keyword evidence="8" id="KW-1185">Reference proteome</keyword>
<accession>A0A022RLQ7</accession>
<protein>
    <recommendedName>
        <fullName evidence="6">S-protein homolog</fullName>
    </recommendedName>
</protein>
<reference evidence="7 8" key="1">
    <citation type="journal article" date="2013" name="Proc. Natl. Acad. Sci. U.S.A.">
        <title>Fine-scale variation in meiotic recombination in Mimulus inferred from population shotgun sequencing.</title>
        <authorList>
            <person name="Hellsten U."/>
            <person name="Wright K.M."/>
            <person name="Jenkins J."/>
            <person name="Shu S."/>
            <person name="Yuan Y."/>
            <person name="Wessler S.R."/>
            <person name="Schmutz J."/>
            <person name="Willis J.H."/>
            <person name="Rokhsar D.S."/>
        </authorList>
    </citation>
    <scope>NUCLEOTIDE SEQUENCE [LARGE SCALE GENOMIC DNA]</scope>
    <source>
        <strain evidence="8">cv. DUN x IM62</strain>
    </source>
</reference>
<organism evidence="7 8">
    <name type="scientific">Erythranthe guttata</name>
    <name type="common">Yellow monkey flower</name>
    <name type="synonym">Mimulus guttatus</name>
    <dbReference type="NCBI Taxonomy" id="4155"/>
    <lineage>
        <taxon>Eukaryota</taxon>
        <taxon>Viridiplantae</taxon>
        <taxon>Streptophyta</taxon>
        <taxon>Embryophyta</taxon>
        <taxon>Tracheophyta</taxon>
        <taxon>Spermatophyta</taxon>
        <taxon>Magnoliopsida</taxon>
        <taxon>eudicotyledons</taxon>
        <taxon>Gunneridae</taxon>
        <taxon>Pentapetalae</taxon>
        <taxon>asterids</taxon>
        <taxon>lamiids</taxon>
        <taxon>Lamiales</taxon>
        <taxon>Phrymaceae</taxon>
        <taxon>Erythranthe</taxon>
    </lineage>
</organism>
<dbReference type="PANTHER" id="PTHR31232">
    <property type="match status" value="1"/>
</dbReference>
<evidence type="ECO:0000256" key="6">
    <source>
        <dbReference type="RuleBase" id="RU367044"/>
    </source>
</evidence>
<dbReference type="GO" id="GO:0005576">
    <property type="term" value="C:extracellular region"/>
    <property type="evidence" value="ECO:0007669"/>
    <property type="project" value="UniProtKB-SubCell"/>
</dbReference>
<dbReference type="Proteomes" id="UP000030748">
    <property type="component" value="Unassembled WGS sequence"/>
</dbReference>
<dbReference type="PANTHER" id="PTHR31232:SF61">
    <property type="entry name" value="S-PROTEIN HOMOLOG"/>
    <property type="match status" value="1"/>
</dbReference>
<dbReference type="InterPro" id="IPR010264">
    <property type="entry name" value="Self-incomp_S1"/>
</dbReference>
<keyword evidence="4 6" id="KW-0964">Secreted</keyword>
<sequence length="121" mass="13929">MASEKRTCIFTAEITVHVVSNLPPGTPYLFLRCQSGDTDLGNHTLATNQDFHWDFCTKRSTLFFCHLYWNGKSASFDVFDYHWPDSRCPNGICYWAALPDGIYQSNQYPPTSTSLVKQYSW</sequence>
<evidence type="ECO:0000256" key="5">
    <source>
        <dbReference type="ARBA" id="ARBA00022729"/>
    </source>
</evidence>
<evidence type="ECO:0000313" key="7">
    <source>
        <dbReference type="EMBL" id="EYU40959.1"/>
    </source>
</evidence>
<evidence type="ECO:0000256" key="4">
    <source>
        <dbReference type="ARBA" id="ARBA00022525"/>
    </source>
</evidence>
<gene>
    <name evidence="7" type="ORF">MIMGU_mgv1a017862mg</name>
</gene>
<name>A0A022RLQ7_ERYGU</name>
<keyword evidence="5" id="KW-0732">Signal</keyword>
<dbReference type="GO" id="GO:0060320">
    <property type="term" value="P:rejection of self pollen"/>
    <property type="evidence" value="ECO:0007669"/>
    <property type="project" value="UniProtKB-KW"/>
</dbReference>
<comment type="similarity">
    <text evidence="2 6">Belongs to the plant self-incompatibility (S1) protein family.</text>
</comment>
<evidence type="ECO:0000256" key="2">
    <source>
        <dbReference type="ARBA" id="ARBA00005581"/>
    </source>
</evidence>
<dbReference type="AlphaFoldDB" id="A0A022RLQ7"/>
<evidence type="ECO:0000256" key="1">
    <source>
        <dbReference type="ARBA" id="ARBA00004613"/>
    </source>
</evidence>
<proteinExistence type="inferred from homology"/>
<evidence type="ECO:0000313" key="8">
    <source>
        <dbReference type="Proteomes" id="UP000030748"/>
    </source>
</evidence>
<dbReference type="Pfam" id="PF05938">
    <property type="entry name" value="Self-incomp_S1"/>
    <property type="match status" value="1"/>
</dbReference>
<comment type="subcellular location">
    <subcellularLocation>
        <location evidence="1 6">Secreted</location>
    </subcellularLocation>
</comment>
<dbReference type="PhylomeDB" id="A0A022RLQ7"/>
<evidence type="ECO:0000256" key="3">
    <source>
        <dbReference type="ARBA" id="ARBA00022471"/>
    </source>
</evidence>
<dbReference type="EMBL" id="KI630370">
    <property type="protein sequence ID" value="EYU40959.1"/>
    <property type="molecule type" value="Genomic_DNA"/>
</dbReference>